<dbReference type="SMART" id="SM00368">
    <property type="entry name" value="LRR_RI"/>
    <property type="match status" value="6"/>
</dbReference>
<feature type="region of interest" description="Disordered" evidence="4">
    <location>
        <begin position="513"/>
        <end position="556"/>
    </location>
</feature>
<proteinExistence type="evidence at transcript level"/>
<feature type="compositionally biased region" description="Basic and acidic residues" evidence="4">
    <location>
        <begin position="1035"/>
        <end position="1046"/>
    </location>
</feature>
<accession>F1KRF3</accession>
<feature type="compositionally biased region" description="Low complexity" evidence="4">
    <location>
        <begin position="513"/>
        <end position="529"/>
    </location>
</feature>
<feature type="compositionally biased region" description="Polar residues" evidence="4">
    <location>
        <begin position="996"/>
        <end position="1013"/>
    </location>
</feature>
<dbReference type="InterPro" id="IPR001611">
    <property type="entry name" value="Leu-rich_rpt"/>
</dbReference>
<feature type="region of interest" description="Disordered" evidence="4">
    <location>
        <begin position="854"/>
        <end position="874"/>
    </location>
</feature>
<protein>
    <submittedName>
        <fullName evidence="5">Leucine-rich repeat-containing protein 68</fullName>
    </submittedName>
</protein>
<evidence type="ECO:0000256" key="3">
    <source>
        <dbReference type="ARBA" id="ARBA00038315"/>
    </source>
</evidence>
<dbReference type="Pfam" id="PF13516">
    <property type="entry name" value="LRR_6"/>
    <property type="match status" value="2"/>
</dbReference>
<evidence type="ECO:0000313" key="5">
    <source>
        <dbReference type="EMBL" id="ADY40457.1"/>
    </source>
</evidence>
<reference evidence="5" key="1">
    <citation type="journal article" date="2011" name="Genome Res.">
        <title>Deep small RNA sequencing from the nematode Ascaris reveals conservation, functional diversification, and novel developmental profiles.</title>
        <authorList>
            <person name="Wang J."/>
            <person name="Czech B."/>
            <person name="Crunk A."/>
            <person name="Wallace A."/>
            <person name="Mitreva M."/>
            <person name="Hannon G.J."/>
            <person name="Davis R.E."/>
        </authorList>
    </citation>
    <scope>NUCLEOTIDE SEQUENCE</scope>
</reference>
<feature type="region of interest" description="Disordered" evidence="4">
    <location>
        <begin position="996"/>
        <end position="1050"/>
    </location>
</feature>
<feature type="compositionally biased region" description="Low complexity" evidence="4">
    <location>
        <begin position="747"/>
        <end position="758"/>
    </location>
</feature>
<keyword evidence="1" id="KW-0433">Leucine-rich repeat</keyword>
<dbReference type="EMBL" id="JI164651">
    <property type="protein sequence ID" value="ADY40457.1"/>
    <property type="molecule type" value="mRNA"/>
</dbReference>
<dbReference type="CDD" id="cd00116">
    <property type="entry name" value="LRR_RI"/>
    <property type="match status" value="1"/>
</dbReference>
<dbReference type="PANTHER" id="PTHR24112:SF9">
    <property type="entry name" value="PROTEIN PHOSPHATASE 1 REGULATORY SUBUNIT 37"/>
    <property type="match status" value="1"/>
</dbReference>
<evidence type="ECO:0000256" key="2">
    <source>
        <dbReference type="ARBA" id="ARBA00022737"/>
    </source>
</evidence>
<feature type="compositionally biased region" description="Low complexity" evidence="4">
    <location>
        <begin position="816"/>
        <end position="833"/>
    </location>
</feature>
<feature type="compositionally biased region" description="Basic and acidic residues" evidence="4">
    <location>
        <begin position="531"/>
        <end position="553"/>
    </location>
</feature>
<dbReference type="SUPFAM" id="SSF52047">
    <property type="entry name" value="RNI-like"/>
    <property type="match status" value="1"/>
</dbReference>
<evidence type="ECO:0000256" key="1">
    <source>
        <dbReference type="ARBA" id="ARBA00022614"/>
    </source>
</evidence>
<name>F1KRF3_ASCSU</name>
<dbReference type="InterPro" id="IPR032675">
    <property type="entry name" value="LRR_dom_sf"/>
</dbReference>
<comment type="similarity">
    <text evidence="3">Belongs to the PPP1R37 family.</text>
</comment>
<feature type="region of interest" description="Disordered" evidence="4">
    <location>
        <begin position="739"/>
        <end position="759"/>
    </location>
</feature>
<dbReference type="PANTHER" id="PTHR24112">
    <property type="entry name" value="LEUCINE-RICH REPEAT, ISOFORM F-RELATED"/>
    <property type="match status" value="1"/>
</dbReference>
<dbReference type="Gene3D" id="3.80.10.10">
    <property type="entry name" value="Ribonuclease Inhibitor"/>
    <property type="match status" value="1"/>
</dbReference>
<feature type="region of interest" description="Disordered" evidence="4">
    <location>
        <begin position="41"/>
        <end position="65"/>
    </location>
</feature>
<keyword evidence="2" id="KW-0677">Repeat</keyword>
<evidence type="ECO:0000256" key="4">
    <source>
        <dbReference type="SAM" id="MobiDB-lite"/>
    </source>
</evidence>
<sequence>MSMKFFTGLQDFLGLYDPTVAPSTTNSTTSHIASLFGTAANNRQTQQQQHRKRSPSVLNKEELGDERISRCSHSRSVHFPENEDQLVSGYHDAPTNSFHLKQCHETSLIAESYSNACKLAKVAPNPSVEHQIACFHQIVGVRQECLSLKGQRLSQAHMECLEEIFRRVQFDTLDFEYTFIDDDAAVSLAEMLEFYDSTVKLNLSFNKQINIRGWQALFRAIKNCQSLQLLNLRYTSLSDRAIPVLARTLRTQPTLTTLHLENVSLSGKNLLLLVCALKTNTVLRELYLGENNLQPADGAHLYQMIVGNSSIQMLDLRNNQLQDGGLRHICDALRNKETLEKSALSALVLWNNRLTSSSMDALANALLENSKLETLNIGSNNLSVEGIMALKPALLANSSLQRLGLQATNLDCQCAIVLAECLADNKIMVRVDLRDNAQVGSAGLLALHLAMKMNTSITLLNLDNSCAKSSSVKVAPKVKEYHEQFKLYFDEIKSFCERNKQLALQKLSVQSSTSEVTSDSESSDSGQTDGQDDKQQEAAAETKDKEDGTKVEGDDACEVKQVVPVVTRRKNFDSPSHRKKPVWKFTRSSSLTCTELVEDINERILQMSRSCSTLDSAVEEPPSLPSPQKALVALTVPSQPKGLAEVGKSPSLPSLALLASATDSTATIKKLNRRFSVSLSNHSASNPDLRRPISPRFKVMPVTVSSSQTLVKTTSSSMASNEAVVEKRIASSSLSDSIPSKTLEMNASSEASSSTYEKSTPKFVDVSSKIVDNNENSVALSKVEKKDGSVGPDLFVESAISKGSSPNPCPSSVDMDSNSTSPSIPTPAASADSVNTIETEKIWSEGICSYKGPETGRKPVDRHPHNVEMGRSGEESTQSCIKSAQFVEAVCDGGPCSGMLIEGHCAGGCSTGATPNFCVQSSDNRCTSSSLTEKSKSATCPDVINGDKGRVADVANSSDSCDEDLSKVMLITTADVGTISAPKCSRLDSAEISVKDLSSTTEKSSLNAGSSVTYREPLLESEQPIVTVDMKASTRKSESSGRDRPNGCDPDDFVFVVNSREVTAEKLPAGCNIEVVPQEGRSQFTSSADDEDISGRTEPVICTDDVAFPEKCPGKYTVERSDGMNRDGFAATKTPEIDSCEKIVICDDGRTSDTKTCADITQKFLDDDCLEKIVCANKKPDVVSDNPPEVCQAQRVVLVTRTINANSRKGKPEVCVNVENGEDPQGMLCRYPSTAHPMRDALCLNANASDEEVVRKVVKDLVNFTAFEMGDEDGFQYSGLQSPPPRLISPMKRRVDGLSPPRNPSAETSDCRNGESDEEVINSIMRALVRDVLLREKQVLSRSLRKKRERLNREFPSHKLP</sequence>
<organism evidence="5">
    <name type="scientific">Ascaris suum</name>
    <name type="common">Pig roundworm</name>
    <name type="synonym">Ascaris lumbricoides</name>
    <dbReference type="NCBI Taxonomy" id="6253"/>
    <lineage>
        <taxon>Eukaryota</taxon>
        <taxon>Metazoa</taxon>
        <taxon>Ecdysozoa</taxon>
        <taxon>Nematoda</taxon>
        <taxon>Chromadorea</taxon>
        <taxon>Rhabditida</taxon>
        <taxon>Spirurina</taxon>
        <taxon>Ascaridomorpha</taxon>
        <taxon>Ascaridoidea</taxon>
        <taxon>Ascarididae</taxon>
        <taxon>Ascaris</taxon>
    </lineage>
</organism>
<dbReference type="InterPro" id="IPR051279">
    <property type="entry name" value="PP1-Reg/Actin-Interact_Protein"/>
</dbReference>
<feature type="region of interest" description="Disordered" evidence="4">
    <location>
        <begin position="1292"/>
        <end position="1317"/>
    </location>
</feature>
<feature type="region of interest" description="Disordered" evidence="4">
    <location>
        <begin position="798"/>
        <end position="833"/>
    </location>
</feature>